<dbReference type="GO" id="GO:0004816">
    <property type="term" value="F:asparagine-tRNA ligase activity"/>
    <property type="evidence" value="ECO:0007669"/>
    <property type="project" value="UniProtKB-EC"/>
</dbReference>
<dbReference type="Proteomes" id="UP000195012">
    <property type="component" value="Unassembled WGS sequence"/>
</dbReference>
<dbReference type="AlphaFoldDB" id="A0A1Y3DUU3"/>
<keyword evidence="5" id="KW-0067">ATP-binding</keyword>
<proteinExistence type="inferred from homology"/>
<dbReference type="PANTHER" id="PTHR22594:SF34">
    <property type="entry name" value="ASPARAGINE--TRNA LIGASE, MITOCHONDRIAL-RELATED"/>
    <property type="match status" value="1"/>
</dbReference>
<dbReference type="InterPro" id="IPR004522">
    <property type="entry name" value="Asn-tRNA-ligase"/>
</dbReference>
<keyword evidence="9" id="KW-0732">Signal</keyword>
<evidence type="ECO:0000256" key="6">
    <source>
        <dbReference type="ARBA" id="ARBA00022917"/>
    </source>
</evidence>
<feature type="compositionally biased region" description="Basic and acidic residues" evidence="8">
    <location>
        <begin position="291"/>
        <end position="302"/>
    </location>
</feature>
<accession>A0A1Y3DUU3</accession>
<feature type="compositionally biased region" description="Basic and acidic residues" evidence="8">
    <location>
        <begin position="310"/>
        <end position="320"/>
    </location>
</feature>
<evidence type="ECO:0000313" key="11">
    <source>
        <dbReference type="EMBL" id="OTN67225.1"/>
    </source>
</evidence>
<dbReference type="Pfam" id="PF00152">
    <property type="entry name" value="tRNA-synt_2"/>
    <property type="match status" value="1"/>
</dbReference>
<dbReference type="PRINTS" id="PR01042">
    <property type="entry name" value="TRNASYNTHASP"/>
</dbReference>
<evidence type="ECO:0000256" key="5">
    <source>
        <dbReference type="ARBA" id="ARBA00022840"/>
    </source>
</evidence>
<dbReference type="eggNOG" id="KOG0554">
    <property type="taxonomic scope" value="Eukaryota"/>
</dbReference>
<organism evidence="11 12">
    <name type="scientific">Plasmodium knowlesi</name>
    <dbReference type="NCBI Taxonomy" id="5850"/>
    <lineage>
        <taxon>Eukaryota</taxon>
        <taxon>Sar</taxon>
        <taxon>Alveolata</taxon>
        <taxon>Apicomplexa</taxon>
        <taxon>Aconoidasida</taxon>
        <taxon>Haemosporida</taxon>
        <taxon>Plasmodiidae</taxon>
        <taxon>Plasmodium</taxon>
        <taxon>Plasmodium (Plasmodium)</taxon>
    </lineage>
</organism>
<evidence type="ECO:0000256" key="2">
    <source>
        <dbReference type="ARBA" id="ARBA00012816"/>
    </source>
</evidence>
<evidence type="ECO:0000256" key="4">
    <source>
        <dbReference type="ARBA" id="ARBA00022741"/>
    </source>
</evidence>
<dbReference type="Gene3D" id="2.40.50.140">
    <property type="entry name" value="Nucleic acid-binding proteins"/>
    <property type="match status" value="1"/>
</dbReference>
<dbReference type="GO" id="GO:0006421">
    <property type="term" value="P:asparaginyl-tRNA aminoacylation"/>
    <property type="evidence" value="ECO:0007669"/>
    <property type="project" value="InterPro"/>
</dbReference>
<feature type="compositionally biased region" description="Gly residues" evidence="8">
    <location>
        <begin position="321"/>
        <end position="334"/>
    </location>
</feature>
<dbReference type="Pfam" id="PF01336">
    <property type="entry name" value="tRNA_anti-codon"/>
    <property type="match status" value="1"/>
</dbReference>
<name>A0A1Y3DUU3_PLAKN</name>
<evidence type="ECO:0000256" key="3">
    <source>
        <dbReference type="ARBA" id="ARBA00022598"/>
    </source>
</evidence>
<comment type="similarity">
    <text evidence="1">Belongs to the class-II aminoacyl-tRNA synthetase family.</text>
</comment>
<keyword evidence="3 11" id="KW-0436">Ligase</keyword>
<keyword evidence="6" id="KW-0648">Protein biosynthesis</keyword>
<dbReference type="VEuPathDB" id="PlasmoDB:PKA1H_100029000"/>
<evidence type="ECO:0000256" key="7">
    <source>
        <dbReference type="ARBA" id="ARBA00023146"/>
    </source>
</evidence>
<dbReference type="InterPro" id="IPR004365">
    <property type="entry name" value="NA-bd_OB_tRNA"/>
</dbReference>
<dbReference type="NCBIfam" id="TIGR00457">
    <property type="entry name" value="asnS"/>
    <property type="match status" value="1"/>
</dbReference>
<dbReference type="CDD" id="cd04318">
    <property type="entry name" value="EcAsnRS_like_N"/>
    <property type="match status" value="1"/>
</dbReference>
<dbReference type="GO" id="GO:0005739">
    <property type="term" value="C:mitochondrion"/>
    <property type="evidence" value="ECO:0007669"/>
    <property type="project" value="TreeGrafter"/>
</dbReference>
<protein>
    <recommendedName>
        <fullName evidence="2">asparagine--tRNA ligase</fullName>
        <ecNumber evidence="2">6.1.1.22</ecNumber>
    </recommendedName>
</protein>
<dbReference type="GO" id="GO:0005524">
    <property type="term" value="F:ATP binding"/>
    <property type="evidence" value="ECO:0007669"/>
    <property type="project" value="UniProtKB-KW"/>
</dbReference>
<keyword evidence="4" id="KW-0547">Nucleotide-binding</keyword>
<dbReference type="PANTHER" id="PTHR22594">
    <property type="entry name" value="ASPARTYL/LYSYL-TRNA SYNTHETASE"/>
    <property type="match status" value="1"/>
</dbReference>
<evidence type="ECO:0000256" key="1">
    <source>
        <dbReference type="ARBA" id="ARBA00008226"/>
    </source>
</evidence>
<feature type="region of interest" description="Disordered" evidence="8">
    <location>
        <begin position="126"/>
        <end position="170"/>
    </location>
</feature>
<dbReference type="InterPro" id="IPR002312">
    <property type="entry name" value="Asp/Asn-tRNA-synth_IIb"/>
</dbReference>
<reference evidence="11 12" key="1">
    <citation type="submission" date="2017-05" db="EMBL/GenBank/DDBJ databases">
        <title>PacBio assembly of a Plasmodium knowlesi genome sequence with Hi-C correction and manual annotation of the SICAvar gene family.</title>
        <authorList>
            <person name="Lapp S.A."/>
            <person name="Geraldo J.A."/>
            <person name="Chien J.-T."/>
            <person name="Ay F."/>
            <person name="Pakala S.B."/>
            <person name="Batugedara G."/>
            <person name="Humphrey J.C."/>
            <person name="Debarry J.D."/>
            <person name="Le Roch K.G."/>
            <person name="Galinski M.R."/>
            <person name="Kissinger J.C."/>
        </authorList>
    </citation>
    <scope>NUCLEOTIDE SEQUENCE [LARGE SCALE GENOMIC DNA]</scope>
    <source>
        <strain evidence="12">Malayan Strain Pk1 (A+)</strain>
    </source>
</reference>
<dbReference type="Gene3D" id="3.30.930.10">
    <property type="entry name" value="Bira Bifunctional Protein, Domain 2"/>
    <property type="match status" value="1"/>
</dbReference>
<feature type="signal peptide" evidence="9">
    <location>
        <begin position="1"/>
        <end position="19"/>
    </location>
</feature>
<dbReference type="SUPFAM" id="SSF50249">
    <property type="entry name" value="Nucleic acid-binding proteins"/>
    <property type="match status" value="1"/>
</dbReference>
<feature type="region of interest" description="Disordered" evidence="8">
    <location>
        <begin position="289"/>
        <end position="340"/>
    </location>
</feature>
<dbReference type="EMBL" id="NETL01000021">
    <property type="protein sequence ID" value="OTN67225.1"/>
    <property type="molecule type" value="Genomic_DNA"/>
</dbReference>
<evidence type="ECO:0000259" key="10">
    <source>
        <dbReference type="PROSITE" id="PS50862"/>
    </source>
</evidence>
<evidence type="ECO:0000313" key="12">
    <source>
        <dbReference type="Proteomes" id="UP000195012"/>
    </source>
</evidence>
<dbReference type="OrthoDB" id="1931232at2759"/>
<dbReference type="GO" id="GO:0003676">
    <property type="term" value="F:nucleic acid binding"/>
    <property type="evidence" value="ECO:0007669"/>
    <property type="project" value="InterPro"/>
</dbReference>
<dbReference type="InterPro" id="IPR004364">
    <property type="entry name" value="Aa-tRNA-synt_II"/>
</dbReference>
<sequence length="727" mass="81430">MGIAFSHLVLSITLLGLLARGIQRSKGRVGANALTLQLCGQRGPLRQRREGGIKATTRRTTTNTTTVAGGRRKGETALMRGAFLFKDNTKYSWYFSRGAHGALDWSRSPGRKRFFAKLSGENGSQWISNVGEQTGKHVGNESGEKSGERSGEKSSEAFPSFPSGAQHLEPSGRTKIKDILGAQVTHREGQKYTVCGWVKSIRTVGKNRFSFIDINDGSHVKNLQVVIDSGIPNYGQISRLLRDDAVECVGELKGSLGRKQQVELCVQAAEKAHYVKLLGKLDGGVDVGEETNDRGLGEKGSGDVDVGEETNDRGLGEKGTGDVGVGEKGSGDGGLRSSPSKHYAISKKYHTKEHLRCFPHLRARTKLYSSVFRLKSDIVTETFNFWREKNCTYINTPVLTSNDCEGAGKLFHATTLMSQVNHRGEHTNVNFHDGYDTDEGCKREVQKEEGYPHEGNNPFARDFFKKPCYLNVSSQLALECLCCSMGDVFTLNQCFRAENSNTVRHLSEFLMMEVELAFCNLSSIISIAEEYIKAMIKFALYKSEDIDYINEHHDQGLKHKLQNVLQKPFVVITYNEAIHVIKKNMVRTDELPVRTTDLTLEEQKFLTDMHFRSPVVVINYPQNMKPFYMNLNEDGKTVACMDILLPEVGEVVGGSEREIRIHTLERRMKEKRLDLQLYEPYLELRRYGNIPHAGFGLGMDRLIMFITSMVNIRDVVPFPRAPGSLFM</sequence>
<gene>
    <name evidence="11" type="ORF">PKNOH_S07462000</name>
</gene>
<dbReference type="VEuPathDB" id="PlasmoDB:PKNOH_S07462000"/>
<dbReference type="SUPFAM" id="SSF55681">
    <property type="entry name" value="Class II aaRS and biotin synthetases"/>
    <property type="match status" value="1"/>
</dbReference>
<feature type="chain" id="PRO_5010986113" description="asparagine--tRNA ligase" evidence="9">
    <location>
        <begin position="20"/>
        <end position="727"/>
    </location>
</feature>
<evidence type="ECO:0000256" key="8">
    <source>
        <dbReference type="SAM" id="MobiDB-lite"/>
    </source>
</evidence>
<dbReference type="EC" id="6.1.1.22" evidence="2"/>
<dbReference type="PROSITE" id="PS50862">
    <property type="entry name" value="AA_TRNA_LIGASE_II"/>
    <property type="match status" value="1"/>
</dbReference>
<dbReference type="InterPro" id="IPR045864">
    <property type="entry name" value="aa-tRNA-synth_II/BPL/LPL"/>
</dbReference>
<dbReference type="InterPro" id="IPR006195">
    <property type="entry name" value="aa-tRNA-synth_II"/>
</dbReference>
<evidence type="ECO:0000256" key="9">
    <source>
        <dbReference type="SAM" id="SignalP"/>
    </source>
</evidence>
<dbReference type="VEuPathDB" id="PlasmoDB:PKNH_1024000"/>
<keyword evidence="7" id="KW-0030">Aminoacyl-tRNA synthetase</keyword>
<comment type="caution">
    <text evidence="11">The sequence shown here is derived from an EMBL/GenBank/DDBJ whole genome shotgun (WGS) entry which is preliminary data.</text>
</comment>
<dbReference type="InterPro" id="IPR012340">
    <property type="entry name" value="NA-bd_OB-fold"/>
</dbReference>
<feature type="domain" description="Aminoacyl-transfer RNA synthetases class-II family profile" evidence="10">
    <location>
        <begin position="488"/>
        <end position="717"/>
    </location>
</feature>
<feature type="compositionally biased region" description="Basic and acidic residues" evidence="8">
    <location>
        <begin position="134"/>
        <end position="155"/>
    </location>
</feature>
<dbReference type="OMA" id="YLRNFPH"/>